<feature type="region of interest" description="Disordered" evidence="1">
    <location>
        <begin position="42"/>
        <end position="71"/>
    </location>
</feature>
<comment type="caution">
    <text evidence="2">The sequence shown here is derived from an EMBL/GenBank/DDBJ whole genome shotgun (WGS) entry which is preliminary data.</text>
</comment>
<feature type="compositionally biased region" description="Low complexity" evidence="1">
    <location>
        <begin position="50"/>
        <end position="62"/>
    </location>
</feature>
<accession>A0ABN3Q1L3</accession>
<feature type="compositionally biased region" description="Low complexity" evidence="1">
    <location>
        <begin position="10"/>
        <end position="30"/>
    </location>
</feature>
<organism evidence="2 3">
    <name type="scientific">Streptomyces axinellae</name>
    <dbReference type="NCBI Taxonomy" id="552788"/>
    <lineage>
        <taxon>Bacteria</taxon>
        <taxon>Bacillati</taxon>
        <taxon>Actinomycetota</taxon>
        <taxon>Actinomycetes</taxon>
        <taxon>Kitasatosporales</taxon>
        <taxon>Streptomycetaceae</taxon>
        <taxon>Streptomyces</taxon>
    </lineage>
</organism>
<name>A0ABN3Q1L3_9ACTN</name>
<keyword evidence="3" id="KW-1185">Reference proteome</keyword>
<gene>
    <name evidence="2" type="ORF">GCM10009863_27910</name>
</gene>
<protein>
    <submittedName>
        <fullName evidence="2">Uncharacterized protein</fullName>
    </submittedName>
</protein>
<evidence type="ECO:0000313" key="2">
    <source>
        <dbReference type="EMBL" id="GAA2612604.1"/>
    </source>
</evidence>
<dbReference type="Proteomes" id="UP001501447">
    <property type="component" value="Unassembled WGS sequence"/>
</dbReference>
<evidence type="ECO:0000313" key="3">
    <source>
        <dbReference type="Proteomes" id="UP001501447"/>
    </source>
</evidence>
<reference evidence="2 3" key="1">
    <citation type="journal article" date="2019" name="Int. J. Syst. Evol. Microbiol.">
        <title>The Global Catalogue of Microorganisms (GCM) 10K type strain sequencing project: providing services to taxonomists for standard genome sequencing and annotation.</title>
        <authorList>
            <consortium name="The Broad Institute Genomics Platform"/>
            <consortium name="The Broad Institute Genome Sequencing Center for Infectious Disease"/>
            <person name="Wu L."/>
            <person name="Ma J."/>
        </authorList>
    </citation>
    <scope>NUCLEOTIDE SEQUENCE [LARGE SCALE GENOMIC DNA]</scope>
    <source>
        <strain evidence="2 3">JCM 16373</strain>
    </source>
</reference>
<dbReference type="EMBL" id="BAAARJ010000008">
    <property type="protein sequence ID" value="GAA2612604.1"/>
    <property type="molecule type" value="Genomic_DNA"/>
</dbReference>
<proteinExistence type="predicted"/>
<dbReference type="RefSeq" id="WP_344565765.1">
    <property type="nucleotide sequence ID" value="NZ_BAAARJ010000008.1"/>
</dbReference>
<sequence length="206" mass="21060">MASEQVSDDSAGTSAGAARAGHAARAAHAARTAWGKRLPGPVESAVHLDTGAPPGAPAPLGSAGTGGAPAGSPHPVVRIFTEAAEAVPGYPLAPLITDEFCVLIGPGNASSMIAVYFDDVATLWVDQYMWRGYQWSDEDTGELGFLAEAVSAVQRGDGAVHFREDDGRLVHLGGRLGSHIIGPGAVNPPPLTLPLTPWSDQLGPAT</sequence>
<evidence type="ECO:0000256" key="1">
    <source>
        <dbReference type="SAM" id="MobiDB-lite"/>
    </source>
</evidence>
<feature type="region of interest" description="Disordered" evidence="1">
    <location>
        <begin position="1"/>
        <end position="30"/>
    </location>
</feature>